<dbReference type="InterPro" id="IPR023796">
    <property type="entry name" value="Serpin_dom"/>
</dbReference>
<dbReference type="WBParaSite" id="ACOC_0001239201-mRNA-1">
    <property type="protein sequence ID" value="ACOC_0001239201-mRNA-1"/>
    <property type="gene ID" value="ACOC_0001239201"/>
</dbReference>
<gene>
    <name evidence="4" type="ORF">ACOC_LOCUS12393</name>
</gene>
<dbReference type="EMBL" id="UYYA01005020">
    <property type="protein sequence ID" value="VDM63978.1"/>
    <property type="molecule type" value="Genomic_DNA"/>
</dbReference>
<dbReference type="PANTHER" id="PTHR11461">
    <property type="entry name" value="SERINE PROTEASE INHIBITOR, SERPIN"/>
    <property type="match status" value="1"/>
</dbReference>
<dbReference type="AlphaFoldDB" id="A0A0R3Q0E8"/>
<evidence type="ECO:0000313" key="4">
    <source>
        <dbReference type="EMBL" id="VDM63978.1"/>
    </source>
</evidence>
<dbReference type="InterPro" id="IPR042178">
    <property type="entry name" value="Serpin_sf_1"/>
</dbReference>
<dbReference type="STRING" id="334426.A0A0R3Q0E8"/>
<evidence type="ECO:0000256" key="1">
    <source>
        <dbReference type="ARBA" id="ARBA00009500"/>
    </source>
</evidence>
<comment type="similarity">
    <text evidence="1 2">Belongs to the serpin family.</text>
</comment>
<evidence type="ECO:0000259" key="3">
    <source>
        <dbReference type="SMART" id="SM00093"/>
    </source>
</evidence>
<proteinExistence type="inferred from homology"/>
<protein>
    <submittedName>
        <fullName evidence="6">SERPIN domain-containing protein</fullName>
    </submittedName>
</protein>
<dbReference type="InterPro" id="IPR036186">
    <property type="entry name" value="Serpin_sf"/>
</dbReference>
<evidence type="ECO:0000313" key="6">
    <source>
        <dbReference type="WBParaSite" id="ACOC_0001239201-mRNA-1"/>
    </source>
</evidence>
<sequence length="216" mass="24602">MLRHALLNESAVVSPISVIFTLVMLQTGANGITKMQINELIAKATLFGKQFNVQKDYMDRIVEKYHSQVDALDFSKLQEAAEVINGFVNKSTEGKIRDLVNADTVKVDAVSLVVDAIYFTAEWLQKFYSSSNSSEVFYSAENVSRGVEFMNDFQVHGQYAEDDEVEVLSLPYQDDSYAFNIILPKKRWLVTTLRFSIFYISELCVQISFLIRSFKT</sequence>
<evidence type="ECO:0000256" key="2">
    <source>
        <dbReference type="RuleBase" id="RU000411"/>
    </source>
</evidence>
<dbReference type="Proteomes" id="UP000267027">
    <property type="component" value="Unassembled WGS sequence"/>
</dbReference>
<dbReference type="Pfam" id="PF00079">
    <property type="entry name" value="Serpin"/>
    <property type="match status" value="1"/>
</dbReference>
<reference evidence="6" key="1">
    <citation type="submission" date="2017-02" db="UniProtKB">
        <authorList>
            <consortium name="WormBaseParasite"/>
        </authorList>
    </citation>
    <scope>IDENTIFICATION</scope>
</reference>
<feature type="domain" description="Serpin" evidence="3">
    <location>
        <begin position="2"/>
        <end position="216"/>
    </location>
</feature>
<dbReference type="Gene3D" id="2.30.39.10">
    <property type="entry name" value="Alpha-1-antitrypsin, domain 1"/>
    <property type="match status" value="1"/>
</dbReference>
<dbReference type="OrthoDB" id="9518664at2759"/>
<dbReference type="GO" id="GO:0004867">
    <property type="term" value="F:serine-type endopeptidase inhibitor activity"/>
    <property type="evidence" value="ECO:0007669"/>
    <property type="project" value="InterPro"/>
</dbReference>
<dbReference type="GO" id="GO:0005615">
    <property type="term" value="C:extracellular space"/>
    <property type="evidence" value="ECO:0007669"/>
    <property type="project" value="InterPro"/>
</dbReference>
<dbReference type="Gene3D" id="3.30.497.10">
    <property type="entry name" value="Antithrombin, subunit I, domain 2"/>
    <property type="match status" value="1"/>
</dbReference>
<dbReference type="SUPFAM" id="SSF56574">
    <property type="entry name" value="Serpins"/>
    <property type="match status" value="1"/>
</dbReference>
<dbReference type="PANTHER" id="PTHR11461:SF211">
    <property type="entry name" value="GH10112P-RELATED"/>
    <property type="match status" value="1"/>
</dbReference>
<dbReference type="Gene3D" id="1.10.287.580">
    <property type="entry name" value="Helix hairpin bin"/>
    <property type="match status" value="1"/>
</dbReference>
<keyword evidence="5" id="KW-1185">Reference proteome</keyword>
<reference evidence="4 5" key="2">
    <citation type="submission" date="2018-11" db="EMBL/GenBank/DDBJ databases">
        <authorList>
            <consortium name="Pathogen Informatics"/>
        </authorList>
    </citation>
    <scope>NUCLEOTIDE SEQUENCE [LARGE SCALE GENOMIC DNA]</scope>
    <source>
        <strain evidence="4 5">Costa Rica</strain>
    </source>
</reference>
<dbReference type="OMA" id="YISELCV"/>
<accession>A0A0R3Q0E8</accession>
<organism evidence="6">
    <name type="scientific">Angiostrongylus costaricensis</name>
    <name type="common">Nematode worm</name>
    <dbReference type="NCBI Taxonomy" id="334426"/>
    <lineage>
        <taxon>Eukaryota</taxon>
        <taxon>Metazoa</taxon>
        <taxon>Ecdysozoa</taxon>
        <taxon>Nematoda</taxon>
        <taxon>Chromadorea</taxon>
        <taxon>Rhabditida</taxon>
        <taxon>Rhabditina</taxon>
        <taxon>Rhabditomorpha</taxon>
        <taxon>Strongyloidea</taxon>
        <taxon>Metastrongylidae</taxon>
        <taxon>Angiostrongylus</taxon>
    </lineage>
</organism>
<evidence type="ECO:0000313" key="5">
    <source>
        <dbReference type="Proteomes" id="UP000267027"/>
    </source>
</evidence>
<dbReference type="InterPro" id="IPR042185">
    <property type="entry name" value="Serpin_sf_2"/>
</dbReference>
<dbReference type="SMART" id="SM00093">
    <property type="entry name" value="SERPIN"/>
    <property type="match status" value="1"/>
</dbReference>
<dbReference type="InterPro" id="IPR000215">
    <property type="entry name" value="Serpin_fam"/>
</dbReference>
<name>A0A0R3Q0E8_ANGCS</name>